<feature type="transmembrane region" description="Helical" evidence="8">
    <location>
        <begin position="63"/>
        <end position="84"/>
    </location>
</feature>
<dbReference type="PANTHER" id="PTHR21716">
    <property type="entry name" value="TRANSMEMBRANE PROTEIN"/>
    <property type="match status" value="1"/>
</dbReference>
<feature type="transmembrane region" description="Helical" evidence="8">
    <location>
        <begin position="202"/>
        <end position="224"/>
    </location>
</feature>
<comment type="subcellular location">
    <subcellularLocation>
        <location evidence="1">Cell membrane</location>
        <topology evidence="1">Multi-pass membrane protein</topology>
    </subcellularLocation>
</comment>
<gene>
    <name evidence="9" type="ORF">ACFPFU_09590</name>
</gene>
<keyword evidence="4" id="KW-1003">Cell membrane</keyword>
<evidence type="ECO:0000256" key="5">
    <source>
        <dbReference type="ARBA" id="ARBA00022692"/>
    </source>
</evidence>
<evidence type="ECO:0000256" key="8">
    <source>
        <dbReference type="SAM" id="Phobius"/>
    </source>
</evidence>
<evidence type="ECO:0000256" key="3">
    <source>
        <dbReference type="ARBA" id="ARBA00022448"/>
    </source>
</evidence>
<comment type="similarity">
    <text evidence="2">Belongs to the autoinducer-2 exporter (AI-2E) (TC 2.A.86) family.</text>
</comment>
<evidence type="ECO:0000256" key="6">
    <source>
        <dbReference type="ARBA" id="ARBA00022989"/>
    </source>
</evidence>
<dbReference type="Proteomes" id="UP001595818">
    <property type="component" value="Unassembled WGS sequence"/>
</dbReference>
<comment type="caution">
    <text evidence="9">The sequence shown here is derived from an EMBL/GenBank/DDBJ whole genome shotgun (WGS) entry which is preliminary data.</text>
</comment>
<organism evidence="9 10">
    <name type="scientific">Negadavirga shengliensis</name>
    <dbReference type="NCBI Taxonomy" id="1389218"/>
    <lineage>
        <taxon>Bacteria</taxon>
        <taxon>Pseudomonadati</taxon>
        <taxon>Bacteroidota</taxon>
        <taxon>Cytophagia</taxon>
        <taxon>Cytophagales</taxon>
        <taxon>Cyclobacteriaceae</taxon>
        <taxon>Negadavirga</taxon>
    </lineage>
</organism>
<proteinExistence type="inferred from homology"/>
<keyword evidence="7 8" id="KW-0472">Membrane</keyword>
<evidence type="ECO:0000256" key="4">
    <source>
        <dbReference type="ARBA" id="ARBA00022475"/>
    </source>
</evidence>
<feature type="transmembrane region" description="Helical" evidence="8">
    <location>
        <begin position="265"/>
        <end position="281"/>
    </location>
</feature>
<evidence type="ECO:0000256" key="1">
    <source>
        <dbReference type="ARBA" id="ARBA00004651"/>
    </source>
</evidence>
<keyword evidence="10" id="KW-1185">Reference proteome</keyword>
<dbReference type="RefSeq" id="WP_377063878.1">
    <property type="nucleotide sequence ID" value="NZ_JBHSJJ010000004.1"/>
</dbReference>
<feature type="transmembrane region" description="Helical" evidence="8">
    <location>
        <begin position="144"/>
        <end position="168"/>
    </location>
</feature>
<accession>A0ABV9SZW1</accession>
<feature type="transmembrane region" description="Helical" evidence="8">
    <location>
        <begin position="230"/>
        <end position="253"/>
    </location>
</feature>
<feature type="transmembrane region" description="Helical" evidence="8">
    <location>
        <begin position="301"/>
        <end position="322"/>
    </location>
</feature>
<evidence type="ECO:0000313" key="9">
    <source>
        <dbReference type="EMBL" id="MFC4871939.1"/>
    </source>
</evidence>
<dbReference type="PANTHER" id="PTHR21716:SF53">
    <property type="entry name" value="PERMEASE PERM-RELATED"/>
    <property type="match status" value="1"/>
</dbReference>
<evidence type="ECO:0000256" key="7">
    <source>
        <dbReference type="ARBA" id="ARBA00023136"/>
    </source>
</evidence>
<keyword evidence="3" id="KW-0813">Transport</keyword>
<keyword evidence="5 8" id="KW-0812">Transmembrane</keyword>
<evidence type="ECO:0000313" key="10">
    <source>
        <dbReference type="Proteomes" id="UP001595818"/>
    </source>
</evidence>
<feature type="transmembrane region" description="Helical" evidence="8">
    <location>
        <begin position="33"/>
        <end position="51"/>
    </location>
</feature>
<dbReference type="Pfam" id="PF01594">
    <property type="entry name" value="AI-2E_transport"/>
    <property type="match status" value="1"/>
</dbReference>
<sequence>MKKLTRYGFLEKITFVLLFLILFIFGVIESRQFVVPLFLGVLLSYLLYPIVKFLEDHRFPRILANFIAIIIAAFVVIMLVNFLSKQFSVFIKDLPEIKEQAAENLQNMRENVSLSLGISTEQFRDWEEDFTKNLFEASAQVQTVFSATTSTLVTIGLMPVFIFCFLYYRNKFHDFIIMMVPKEKENKAEHILAEINLVTKKYMTGVVIVVAILSIVHSVTFSIIGIDHPVFFGVTAAFFNFIPYFGTLIGAILPLSYALLAMDGTNYVVAVLLYFVAIQFIENNILTPNITGGYVNLNPFITILSLIFGSMVWGIAGMLLIIPLMAMIKICCENISFLQPVGFLLSGRGTEKHAVPWNKIKNMFSHGKHRNKSRNQ</sequence>
<evidence type="ECO:0000256" key="2">
    <source>
        <dbReference type="ARBA" id="ARBA00009773"/>
    </source>
</evidence>
<reference evidence="10" key="1">
    <citation type="journal article" date="2019" name="Int. J. Syst. Evol. Microbiol.">
        <title>The Global Catalogue of Microorganisms (GCM) 10K type strain sequencing project: providing services to taxonomists for standard genome sequencing and annotation.</title>
        <authorList>
            <consortium name="The Broad Institute Genomics Platform"/>
            <consortium name="The Broad Institute Genome Sequencing Center for Infectious Disease"/>
            <person name="Wu L."/>
            <person name="Ma J."/>
        </authorList>
    </citation>
    <scope>NUCLEOTIDE SEQUENCE [LARGE SCALE GENOMIC DNA]</scope>
    <source>
        <strain evidence="10">CGMCC 4.7466</strain>
    </source>
</reference>
<protein>
    <submittedName>
        <fullName evidence="9">AI-2E family transporter</fullName>
    </submittedName>
</protein>
<dbReference type="InterPro" id="IPR002549">
    <property type="entry name" value="AI-2E-like"/>
</dbReference>
<name>A0ABV9SZW1_9BACT</name>
<keyword evidence="6 8" id="KW-1133">Transmembrane helix</keyword>
<dbReference type="EMBL" id="JBHSJJ010000004">
    <property type="protein sequence ID" value="MFC4871939.1"/>
    <property type="molecule type" value="Genomic_DNA"/>
</dbReference>
<feature type="transmembrane region" description="Helical" evidence="8">
    <location>
        <begin position="7"/>
        <end position="27"/>
    </location>
</feature>